<feature type="non-terminal residue" evidence="1">
    <location>
        <position position="1"/>
    </location>
</feature>
<accession>A0A2P5EXD4</accession>
<dbReference type="Proteomes" id="UP000237000">
    <property type="component" value="Unassembled WGS sequence"/>
</dbReference>
<name>A0A2P5EXD4_TREOI</name>
<keyword evidence="2" id="KW-1185">Reference proteome</keyword>
<dbReference type="OrthoDB" id="10377515at2759"/>
<comment type="caution">
    <text evidence="1">The sequence shown here is derived from an EMBL/GenBank/DDBJ whole genome shotgun (WGS) entry which is preliminary data.</text>
</comment>
<dbReference type="InParanoid" id="A0A2P5EXD4"/>
<gene>
    <name evidence="1" type="ORF">TorRG33x02_140520</name>
</gene>
<dbReference type="AlphaFoldDB" id="A0A2P5EXD4"/>
<evidence type="ECO:0000313" key="2">
    <source>
        <dbReference type="Proteomes" id="UP000237000"/>
    </source>
</evidence>
<evidence type="ECO:0000313" key="1">
    <source>
        <dbReference type="EMBL" id="PON90202.1"/>
    </source>
</evidence>
<dbReference type="EMBL" id="JXTC01000086">
    <property type="protein sequence ID" value="PON90202.1"/>
    <property type="molecule type" value="Genomic_DNA"/>
</dbReference>
<protein>
    <submittedName>
        <fullName evidence="1">Uncharacterized protein</fullName>
    </submittedName>
</protein>
<organism evidence="1 2">
    <name type="scientific">Trema orientale</name>
    <name type="common">Charcoal tree</name>
    <name type="synonym">Celtis orientalis</name>
    <dbReference type="NCBI Taxonomy" id="63057"/>
    <lineage>
        <taxon>Eukaryota</taxon>
        <taxon>Viridiplantae</taxon>
        <taxon>Streptophyta</taxon>
        <taxon>Embryophyta</taxon>
        <taxon>Tracheophyta</taxon>
        <taxon>Spermatophyta</taxon>
        <taxon>Magnoliopsida</taxon>
        <taxon>eudicotyledons</taxon>
        <taxon>Gunneridae</taxon>
        <taxon>Pentapetalae</taxon>
        <taxon>rosids</taxon>
        <taxon>fabids</taxon>
        <taxon>Rosales</taxon>
        <taxon>Cannabaceae</taxon>
        <taxon>Trema</taxon>
    </lineage>
</organism>
<proteinExistence type="predicted"/>
<sequence length="89" mass="9867">FVKPGNSEYSPSYSPNLVAYTDANIETRKAADKEWKCMPKTGSEIALVSSDYPEKELRYSDFPVVLLETMEIFVGDRGKLSSGGLVVRS</sequence>
<reference evidence="2" key="1">
    <citation type="submission" date="2016-06" db="EMBL/GenBank/DDBJ databases">
        <title>Parallel loss of symbiosis genes in relatives of nitrogen-fixing non-legume Parasponia.</title>
        <authorList>
            <person name="Van Velzen R."/>
            <person name="Holmer R."/>
            <person name="Bu F."/>
            <person name="Rutten L."/>
            <person name="Van Zeijl A."/>
            <person name="Liu W."/>
            <person name="Santuari L."/>
            <person name="Cao Q."/>
            <person name="Sharma T."/>
            <person name="Shen D."/>
            <person name="Roswanjaya Y."/>
            <person name="Wardhani T."/>
            <person name="Kalhor M.S."/>
            <person name="Jansen J."/>
            <person name="Van den Hoogen J."/>
            <person name="Gungor B."/>
            <person name="Hartog M."/>
            <person name="Hontelez J."/>
            <person name="Verver J."/>
            <person name="Yang W.-C."/>
            <person name="Schijlen E."/>
            <person name="Repin R."/>
            <person name="Schilthuizen M."/>
            <person name="Schranz E."/>
            <person name="Heidstra R."/>
            <person name="Miyata K."/>
            <person name="Fedorova E."/>
            <person name="Kohlen W."/>
            <person name="Bisseling T."/>
            <person name="Smit S."/>
            <person name="Geurts R."/>
        </authorList>
    </citation>
    <scope>NUCLEOTIDE SEQUENCE [LARGE SCALE GENOMIC DNA]</scope>
    <source>
        <strain evidence="2">cv. RG33-2</strain>
    </source>
</reference>